<dbReference type="Proteomes" id="UP001152649">
    <property type="component" value="Unassembled WGS sequence"/>
</dbReference>
<dbReference type="GO" id="GO:0031380">
    <property type="term" value="C:nuclear RNA-directed RNA polymerase complex"/>
    <property type="evidence" value="ECO:0007669"/>
    <property type="project" value="TreeGrafter"/>
</dbReference>
<evidence type="ECO:0000259" key="3">
    <source>
        <dbReference type="Pfam" id="PF13086"/>
    </source>
</evidence>
<feature type="region of interest" description="Disordered" evidence="2">
    <location>
        <begin position="1057"/>
        <end position="1114"/>
    </location>
</feature>
<dbReference type="Gene3D" id="3.40.50.300">
    <property type="entry name" value="P-loop containing nucleotide triphosphate hydrolases"/>
    <property type="match status" value="3"/>
</dbReference>
<feature type="compositionally biased region" description="Low complexity" evidence="2">
    <location>
        <begin position="1091"/>
        <end position="1114"/>
    </location>
</feature>
<evidence type="ECO:0000256" key="2">
    <source>
        <dbReference type="SAM" id="MobiDB-lite"/>
    </source>
</evidence>
<evidence type="ECO:0000259" key="4">
    <source>
        <dbReference type="Pfam" id="PF13087"/>
    </source>
</evidence>
<feature type="domain" description="DNA2/NAM7 helicase-like C-terminal" evidence="4">
    <location>
        <begin position="700"/>
        <end position="886"/>
    </location>
</feature>
<dbReference type="Pfam" id="PF13087">
    <property type="entry name" value="AAA_12"/>
    <property type="match status" value="1"/>
</dbReference>
<evidence type="ECO:0000313" key="6">
    <source>
        <dbReference type="EMBL" id="CAG8259158.1"/>
    </source>
</evidence>
<dbReference type="AlphaFoldDB" id="A0A9W4ICL7"/>
<dbReference type="PANTHER" id="PTHR10887">
    <property type="entry name" value="DNA2/NAM7 HELICASE FAMILY"/>
    <property type="match status" value="1"/>
</dbReference>
<feature type="compositionally biased region" description="Low complexity" evidence="2">
    <location>
        <begin position="1065"/>
        <end position="1080"/>
    </location>
</feature>
<comment type="caution">
    <text evidence="6">The sequence shown here is derived from an EMBL/GenBank/DDBJ whole genome shotgun (WGS) entry which is preliminary data.</text>
</comment>
<keyword evidence="1" id="KW-0547">Nucleotide-binding</keyword>
<keyword evidence="1" id="KW-0347">Helicase</keyword>
<feature type="region of interest" description="Disordered" evidence="2">
    <location>
        <begin position="1137"/>
        <end position="1212"/>
    </location>
</feature>
<evidence type="ECO:0000259" key="5">
    <source>
        <dbReference type="Pfam" id="PF25396"/>
    </source>
</evidence>
<evidence type="ECO:0000313" key="7">
    <source>
        <dbReference type="Proteomes" id="UP001152649"/>
    </source>
</evidence>
<dbReference type="InterPro" id="IPR027417">
    <property type="entry name" value="P-loop_NTPase"/>
</dbReference>
<feature type="region of interest" description="Disordered" evidence="2">
    <location>
        <begin position="1009"/>
        <end position="1042"/>
    </location>
</feature>
<dbReference type="Pfam" id="PF25396">
    <property type="entry name" value="ZNFX1"/>
    <property type="match status" value="1"/>
</dbReference>
<dbReference type="InterPro" id="IPR041677">
    <property type="entry name" value="DNA2/NAM7_AAA_11"/>
</dbReference>
<dbReference type="Pfam" id="PF13086">
    <property type="entry name" value="AAA_11"/>
    <property type="match status" value="1"/>
</dbReference>
<protein>
    <submittedName>
        <fullName evidence="6">Uncharacterized protein</fullName>
    </submittedName>
</protein>
<dbReference type="CDD" id="cd06008">
    <property type="entry name" value="NF-X1-zinc-finger"/>
    <property type="match status" value="1"/>
</dbReference>
<keyword evidence="1" id="KW-0067">ATP-binding</keyword>
<dbReference type="OrthoDB" id="409395at2759"/>
<organism evidence="6 7">
    <name type="scientific">Penicillium salamii</name>
    <dbReference type="NCBI Taxonomy" id="1612424"/>
    <lineage>
        <taxon>Eukaryota</taxon>
        <taxon>Fungi</taxon>
        <taxon>Dikarya</taxon>
        <taxon>Ascomycota</taxon>
        <taxon>Pezizomycotina</taxon>
        <taxon>Eurotiomycetes</taxon>
        <taxon>Eurotiomycetidae</taxon>
        <taxon>Eurotiales</taxon>
        <taxon>Aspergillaceae</taxon>
        <taxon>Penicillium</taxon>
    </lineage>
</organism>
<accession>A0A9W4ICL7</accession>
<feature type="compositionally biased region" description="Acidic residues" evidence="2">
    <location>
        <begin position="1020"/>
        <end position="1030"/>
    </location>
</feature>
<keyword evidence="1" id="KW-0378">Hydrolase</keyword>
<dbReference type="EMBL" id="CAJVPG010000033">
    <property type="protein sequence ID" value="CAG8259158.1"/>
    <property type="molecule type" value="Genomic_DNA"/>
</dbReference>
<feature type="domain" description="DNA2/NAM7 helicase helicase" evidence="3">
    <location>
        <begin position="295"/>
        <end position="394"/>
    </location>
</feature>
<name>A0A9W4ICL7_9EURO</name>
<dbReference type="CDD" id="cd18808">
    <property type="entry name" value="SF1_C_Upf1"/>
    <property type="match status" value="1"/>
</dbReference>
<reference evidence="6" key="1">
    <citation type="submission" date="2021-07" db="EMBL/GenBank/DDBJ databases">
        <authorList>
            <person name="Branca A.L. A."/>
        </authorList>
    </citation>
    <scope>NUCLEOTIDE SEQUENCE</scope>
</reference>
<dbReference type="InterPro" id="IPR045055">
    <property type="entry name" value="DNA2/NAM7-like"/>
</dbReference>
<feature type="domain" description="ZNFX1" evidence="5">
    <location>
        <begin position="110"/>
        <end position="216"/>
    </location>
</feature>
<keyword evidence="7" id="KW-1185">Reference proteome</keyword>
<proteinExistence type="predicted"/>
<sequence length="1212" mass="135588">MTSHQRLSCRSRLQGELANRDVGQYYASSRDKILSDWQSKPEIPDEKEILGTENDGSRTIALLPNIIDGPWESKEKYLEAHYRLLREDAVAPLRDAVALTRDAPGRRDERGLAVYESVYVRGVTMTLSGLAIHVCFSTRRAGKEIAWASSDRLRPGTLVALSPKKNGFKSKCVVGVVASRLLGEVQKDPPEVDIYLASYCEFDVDTQKEWIMVEARLGYFEETRHAMKALQKMSTETFPLNETICGLSANIGVPEYIRSRATLNFESLAPPTGEDPPPSYFHDVTNNWPASPMAQLDETQWSALREMVTKELSLTHGPPGTGKTYISLKALQLMIANKDPKDPPIIVAAQTNHALDQLLKLISEFEPNFVRLGSRSGEPKIRERTIYELRRKHLTPTVVDSSLPSVKKRHEDLCKRISKILKPFSEGLGPAGSTSKPIRLATFVQWGVLTVAQAESLSLPVESRRWQWRNARYLDSDNTNQDPFIAWLGDAVGEFQYPSSKYREFDEDDESLGVEEFREINEENLDHEAEWAILLGQSVTFAPDVARNKMYQHALRDHFVKEHLDKSNNLWDIPLDHRGAVYEYLREQVVSIVNSEVRLLQADYEKNVADFVVSKCERDFPVIRNAKVVGVTTTGLSKNRGLLASVKPRVVMVEEAGHVIEAPVAVACLPSVQQLILIGDHRQMRGHCTMLALAKEPFHLETSLFERLIDNGLPLQMLNVQRRMIPEISAFVTPLYNHRLIDHPSVENRPYIPGMGRRRTYWFNHDKPEGNDRFASYVNQFEAVMVIGLLHHLILNGVPAQDITVLTFYQGQCRLLRRLKNELPMGYNFHVDITTVDSYQGEENRIVLLSMVRSNMFRGIGFTALLNRACVALSRARDGLFIFGDAECMSRDSDFWKSVIHQMQHYSPRRFGTGLPLWCDSHKAETLIREPLDWSPVNVGCNKKCVHKLSCGHQCKRKCHGPEHDWVSCEMICHTLCTVCDVPCNKRCSPPHIHACHCNDMGDLTPPPGPLKWRSSKPEEESDSFSEAECEVPSGRAPYSKPRAKTSAHCIVAGKAPATRENPFTSDAKTASTTKATPTPRGAIPPKHRTPGIAPAAPGAAAAASRDSITATTRQQVQESLKKWKVFAERGAIVDDYRRAGPPVPDRARGTNPRPAASQVSALDPSMPSGLVPGTRDGTTKPERIDDTANERSKGSVSGAPKVPEGILIDLD</sequence>
<dbReference type="InterPro" id="IPR047187">
    <property type="entry name" value="SF1_C_Upf1"/>
</dbReference>
<dbReference type="GO" id="GO:0004386">
    <property type="term" value="F:helicase activity"/>
    <property type="evidence" value="ECO:0007669"/>
    <property type="project" value="InterPro"/>
</dbReference>
<dbReference type="PANTHER" id="PTHR10887:SF341">
    <property type="entry name" value="NFX1-TYPE ZINC FINGER-CONTAINING PROTEIN 1"/>
    <property type="match status" value="1"/>
</dbReference>
<dbReference type="GO" id="GO:0031048">
    <property type="term" value="P:regulatory ncRNA-mediated heterochromatin formation"/>
    <property type="evidence" value="ECO:0007669"/>
    <property type="project" value="TreeGrafter"/>
</dbReference>
<dbReference type="InterPro" id="IPR057373">
    <property type="entry name" value="ZNFX1"/>
</dbReference>
<dbReference type="SUPFAM" id="SSF52540">
    <property type="entry name" value="P-loop containing nucleoside triphosphate hydrolases"/>
    <property type="match status" value="1"/>
</dbReference>
<evidence type="ECO:0000256" key="1">
    <source>
        <dbReference type="ARBA" id="ARBA00022806"/>
    </source>
</evidence>
<dbReference type="InterPro" id="IPR041679">
    <property type="entry name" value="DNA2/NAM7-like_C"/>
</dbReference>
<gene>
    <name evidence="6" type="ORF">PSALAMII_LOCUS899</name>
</gene>
<feature type="compositionally biased region" description="Basic and acidic residues" evidence="2">
    <location>
        <begin position="1178"/>
        <end position="1194"/>
    </location>
</feature>